<dbReference type="EMBL" id="JBAWSY010000031">
    <property type="protein sequence ID" value="MEI4771888.1"/>
    <property type="molecule type" value="Genomic_DNA"/>
</dbReference>
<feature type="transmembrane region" description="Helical" evidence="1">
    <location>
        <begin position="46"/>
        <end position="65"/>
    </location>
</feature>
<keyword evidence="1" id="KW-1133">Transmembrane helix</keyword>
<name>A0ABU8FA55_9BACI</name>
<sequence length="71" mass="7973">MMGVLSLIAGVICIVISLFIFIPSIKKANSIKEKWSEFFDFVLDPFTGLTALFYLGLLLMLYGLLRISNLL</sequence>
<keyword evidence="1" id="KW-0812">Transmembrane</keyword>
<protein>
    <recommendedName>
        <fullName evidence="4">Immunity protein</fullName>
    </recommendedName>
</protein>
<keyword evidence="3" id="KW-1185">Reference proteome</keyword>
<dbReference type="Proteomes" id="UP001364890">
    <property type="component" value="Unassembled WGS sequence"/>
</dbReference>
<keyword evidence="1" id="KW-0472">Membrane</keyword>
<accession>A0ABU8FA55</accession>
<proteinExistence type="predicted"/>
<organism evidence="2 3">
    <name type="scientific">Psychrobacillus mangrovi</name>
    <dbReference type="NCBI Taxonomy" id="3117745"/>
    <lineage>
        <taxon>Bacteria</taxon>
        <taxon>Bacillati</taxon>
        <taxon>Bacillota</taxon>
        <taxon>Bacilli</taxon>
        <taxon>Bacillales</taxon>
        <taxon>Bacillaceae</taxon>
        <taxon>Psychrobacillus</taxon>
    </lineage>
</organism>
<gene>
    <name evidence="2" type="ORF">WAX74_20005</name>
</gene>
<reference evidence="2 3" key="1">
    <citation type="submission" date="2024-01" db="EMBL/GenBank/DDBJ databases">
        <title>Seven novel Bacillus-like species.</title>
        <authorList>
            <person name="Liu G."/>
        </authorList>
    </citation>
    <scope>NUCLEOTIDE SEQUENCE [LARGE SCALE GENOMIC DNA]</scope>
    <source>
        <strain evidence="2 3">FJAT-51614</strain>
    </source>
</reference>
<evidence type="ECO:0008006" key="4">
    <source>
        <dbReference type="Google" id="ProtNLM"/>
    </source>
</evidence>
<evidence type="ECO:0000256" key="1">
    <source>
        <dbReference type="SAM" id="Phobius"/>
    </source>
</evidence>
<evidence type="ECO:0000313" key="3">
    <source>
        <dbReference type="Proteomes" id="UP001364890"/>
    </source>
</evidence>
<evidence type="ECO:0000313" key="2">
    <source>
        <dbReference type="EMBL" id="MEI4771888.1"/>
    </source>
</evidence>
<comment type="caution">
    <text evidence="2">The sequence shown here is derived from an EMBL/GenBank/DDBJ whole genome shotgun (WGS) entry which is preliminary data.</text>
</comment>
<dbReference type="RefSeq" id="WP_336499435.1">
    <property type="nucleotide sequence ID" value="NZ_JBAWSY010000031.1"/>
</dbReference>